<evidence type="ECO:0000313" key="10">
    <source>
        <dbReference type="Proteomes" id="UP000263232"/>
    </source>
</evidence>
<dbReference type="InterPro" id="IPR001021">
    <property type="entry name" value="Ribosomal_bL25_long"/>
</dbReference>
<feature type="region of interest" description="Disordered" evidence="6">
    <location>
        <begin position="1"/>
        <end position="21"/>
    </location>
</feature>
<dbReference type="InterPro" id="IPR020057">
    <property type="entry name" value="Ribosomal_bL25_b-dom"/>
</dbReference>
<dbReference type="InterPro" id="IPR029751">
    <property type="entry name" value="Ribosomal_L25_dom"/>
</dbReference>
<feature type="domain" description="Large ribosomal subunit protein bL25 beta" evidence="8">
    <location>
        <begin position="98"/>
        <end position="177"/>
    </location>
</feature>
<evidence type="ECO:0000259" key="8">
    <source>
        <dbReference type="Pfam" id="PF14693"/>
    </source>
</evidence>
<dbReference type="AlphaFoldDB" id="A0A347WLP3"/>
<feature type="domain" description="Large ribosomal subunit protein bL25 L25" evidence="7">
    <location>
        <begin position="3"/>
        <end position="89"/>
    </location>
</feature>
<dbReference type="OrthoDB" id="9790002at2"/>
<proteinExistence type="inferred from homology"/>
<evidence type="ECO:0000259" key="7">
    <source>
        <dbReference type="Pfam" id="PF01386"/>
    </source>
</evidence>
<keyword evidence="10" id="KW-1185">Reference proteome</keyword>
<dbReference type="Pfam" id="PF01386">
    <property type="entry name" value="Ribosomal_L25p"/>
    <property type="match status" value="1"/>
</dbReference>
<sequence length="203" mass="22434">MSLKAEVRMQTGTSASKRDRREGKIPVSLYGKDHKAQSLLIDRREFEQILRSEGANAVFDVEVEGQTQKVWIKDFEQAALQDIIYSVDLEAISANQTLEVEVPLYLVNEAAVKVGVVELVENTIMVETKPDSIPQSFELDVAELEIGDVLTVADLDVPADVTVIMEEDTTIVTVSAPTEEPEEVDPDAEMAEPEVIGESDEEE</sequence>
<name>A0A347WLP3_9LACT</name>
<dbReference type="Gene3D" id="2.170.120.20">
    <property type="entry name" value="Ribosomal protein L25, beta domain"/>
    <property type="match status" value="1"/>
</dbReference>
<evidence type="ECO:0000256" key="1">
    <source>
        <dbReference type="ARBA" id="ARBA00022730"/>
    </source>
</evidence>
<feature type="compositionally biased region" description="Acidic residues" evidence="6">
    <location>
        <begin position="179"/>
        <end position="203"/>
    </location>
</feature>
<dbReference type="InterPro" id="IPR011035">
    <property type="entry name" value="Ribosomal_bL25/Gln-tRNA_synth"/>
</dbReference>
<dbReference type="InterPro" id="IPR037121">
    <property type="entry name" value="Ribosomal_bL25_C"/>
</dbReference>
<dbReference type="GO" id="GO:0006412">
    <property type="term" value="P:translation"/>
    <property type="evidence" value="ECO:0007669"/>
    <property type="project" value="UniProtKB-UniRule"/>
</dbReference>
<dbReference type="GO" id="GO:0003735">
    <property type="term" value="F:structural constituent of ribosome"/>
    <property type="evidence" value="ECO:0007669"/>
    <property type="project" value="InterPro"/>
</dbReference>
<accession>A0A347WLP3</accession>
<keyword evidence="3 5" id="KW-0689">Ribosomal protein</keyword>
<dbReference type="RefSeq" id="WP_118990900.1">
    <property type="nucleotide sequence ID" value="NZ_CP023434.1"/>
</dbReference>
<keyword evidence="1 5" id="KW-0699">rRNA-binding</keyword>
<evidence type="ECO:0000256" key="2">
    <source>
        <dbReference type="ARBA" id="ARBA00022884"/>
    </source>
</evidence>
<dbReference type="PANTHER" id="PTHR33284:SF1">
    <property type="entry name" value="RIBOSOMAL PROTEIN L25_GLN-TRNA SYNTHETASE, ANTI-CODON-BINDING DOMAIN-CONTAINING PROTEIN"/>
    <property type="match status" value="1"/>
</dbReference>
<dbReference type="InterPro" id="IPR020056">
    <property type="entry name" value="Rbsml_bL25/Gln-tRNA_synth_N"/>
</dbReference>
<comment type="function">
    <text evidence="5">This is one of the proteins that binds to the 5S RNA in the ribosome where it forms part of the central protuberance.</text>
</comment>
<keyword evidence="2 5" id="KW-0694">RNA-binding</keyword>
<dbReference type="InterPro" id="IPR020930">
    <property type="entry name" value="Ribosomal_uL5_bac-type"/>
</dbReference>
<evidence type="ECO:0000313" key="9">
    <source>
        <dbReference type="EMBL" id="AXY26000.1"/>
    </source>
</evidence>
<feature type="region of interest" description="Disordered" evidence="6">
    <location>
        <begin position="173"/>
        <end position="203"/>
    </location>
</feature>
<organism evidence="9 10">
    <name type="scientific">Suicoccus acidiformans</name>
    <dbReference type="NCBI Taxonomy" id="2036206"/>
    <lineage>
        <taxon>Bacteria</taxon>
        <taxon>Bacillati</taxon>
        <taxon>Bacillota</taxon>
        <taxon>Bacilli</taxon>
        <taxon>Lactobacillales</taxon>
        <taxon>Aerococcaceae</taxon>
        <taxon>Suicoccus</taxon>
    </lineage>
</organism>
<comment type="similarity">
    <text evidence="5">Belongs to the bacterial ribosomal protein bL25 family. CTC subfamily.</text>
</comment>
<dbReference type="KEGG" id="abae:CL176_08305"/>
<dbReference type="NCBIfam" id="TIGR00731">
    <property type="entry name" value="bL25_bact_ctc"/>
    <property type="match status" value="1"/>
</dbReference>
<evidence type="ECO:0000256" key="5">
    <source>
        <dbReference type="HAMAP-Rule" id="MF_01334"/>
    </source>
</evidence>
<dbReference type="Gene3D" id="2.40.240.10">
    <property type="entry name" value="Ribosomal Protein L25, Chain P"/>
    <property type="match status" value="1"/>
</dbReference>
<evidence type="ECO:0000256" key="6">
    <source>
        <dbReference type="SAM" id="MobiDB-lite"/>
    </source>
</evidence>
<dbReference type="GO" id="GO:0008097">
    <property type="term" value="F:5S rRNA binding"/>
    <property type="evidence" value="ECO:0007669"/>
    <property type="project" value="InterPro"/>
</dbReference>
<reference evidence="9 10" key="1">
    <citation type="submission" date="2017-09" db="EMBL/GenBank/DDBJ databases">
        <title>Complete genome sequence of Oxytococcus suis strain ZY16052.</title>
        <authorList>
            <person name="Li F."/>
        </authorList>
    </citation>
    <scope>NUCLEOTIDE SEQUENCE [LARGE SCALE GENOMIC DNA]</scope>
    <source>
        <strain evidence="9 10">ZY16052</strain>
    </source>
</reference>
<comment type="subunit">
    <text evidence="5">Part of the 50S ribosomal subunit; part of the 5S rRNA/L5/L18/L25 subcomplex. Contacts the 5S rRNA. Binds to the 5S rRNA independently of L5 and L18.</text>
</comment>
<dbReference type="Proteomes" id="UP000263232">
    <property type="component" value="Chromosome"/>
</dbReference>
<keyword evidence="4 5" id="KW-0687">Ribonucleoprotein</keyword>
<dbReference type="CDD" id="cd00495">
    <property type="entry name" value="Ribosomal_L25_TL5_CTC"/>
    <property type="match status" value="1"/>
</dbReference>
<dbReference type="GO" id="GO:0022625">
    <property type="term" value="C:cytosolic large ribosomal subunit"/>
    <property type="evidence" value="ECO:0007669"/>
    <property type="project" value="TreeGrafter"/>
</dbReference>
<evidence type="ECO:0000256" key="4">
    <source>
        <dbReference type="ARBA" id="ARBA00023274"/>
    </source>
</evidence>
<dbReference type="HAMAP" id="MF_01334">
    <property type="entry name" value="Ribosomal_bL25_CTC"/>
    <property type="match status" value="1"/>
</dbReference>
<dbReference type="PANTHER" id="PTHR33284">
    <property type="entry name" value="RIBOSOMAL PROTEIN L25/GLN-TRNA SYNTHETASE, ANTI-CODON-BINDING DOMAIN-CONTAINING PROTEIN"/>
    <property type="match status" value="1"/>
</dbReference>
<dbReference type="SUPFAM" id="SSF50715">
    <property type="entry name" value="Ribosomal protein L25-like"/>
    <property type="match status" value="1"/>
</dbReference>
<dbReference type="EMBL" id="CP023434">
    <property type="protein sequence ID" value="AXY26000.1"/>
    <property type="molecule type" value="Genomic_DNA"/>
</dbReference>
<protein>
    <recommendedName>
        <fullName evidence="5">Large ribosomal subunit protein bL25</fullName>
    </recommendedName>
    <alternativeName>
        <fullName evidence="5">General stress protein CTC</fullName>
    </alternativeName>
</protein>
<gene>
    <name evidence="5" type="primary">rplY</name>
    <name evidence="5" type="synonym">ctc</name>
    <name evidence="9" type="ORF">CL176_08305</name>
</gene>
<evidence type="ECO:0000256" key="3">
    <source>
        <dbReference type="ARBA" id="ARBA00022980"/>
    </source>
</evidence>
<dbReference type="Pfam" id="PF14693">
    <property type="entry name" value="Ribosomal_TL5_C"/>
    <property type="match status" value="1"/>
</dbReference>